<reference evidence="3" key="1">
    <citation type="journal article" date="2015" name="Nature">
        <title>Complex archaea that bridge the gap between prokaryotes and eukaryotes.</title>
        <authorList>
            <person name="Spang A."/>
            <person name="Saw J.H."/>
            <person name="Jorgensen S.L."/>
            <person name="Zaremba-Niedzwiedzka K."/>
            <person name="Martijn J."/>
            <person name="Lind A.E."/>
            <person name="van Eijk R."/>
            <person name="Schleper C."/>
            <person name="Guy L."/>
            <person name="Ettema T.J."/>
        </authorList>
    </citation>
    <scope>NUCLEOTIDE SEQUENCE</scope>
</reference>
<dbReference type="Gene3D" id="2.40.160.20">
    <property type="match status" value="1"/>
</dbReference>
<evidence type="ECO:0000259" key="2">
    <source>
        <dbReference type="Pfam" id="PF13505"/>
    </source>
</evidence>
<dbReference type="InterPro" id="IPR027385">
    <property type="entry name" value="Beta-barrel_OMP"/>
</dbReference>
<name>A0A0F9Z1H1_9ZZZZ</name>
<proteinExistence type="predicted"/>
<dbReference type="EMBL" id="LAZR01000004">
    <property type="protein sequence ID" value="KKO10899.1"/>
    <property type="molecule type" value="Genomic_DNA"/>
</dbReference>
<feature type="domain" description="Outer membrane protein beta-barrel" evidence="2">
    <location>
        <begin position="13"/>
        <end position="188"/>
    </location>
</feature>
<dbReference type="Pfam" id="PF13505">
    <property type="entry name" value="OMP_b-brl"/>
    <property type="match status" value="1"/>
</dbReference>
<dbReference type="SUPFAM" id="SSF56925">
    <property type="entry name" value="OMPA-like"/>
    <property type="match status" value="1"/>
</dbReference>
<comment type="caution">
    <text evidence="3">The sequence shown here is derived from an EMBL/GenBank/DDBJ whole genome shotgun (WGS) entry which is preliminary data.</text>
</comment>
<gene>
    <name evidence="3" type="ORF">LCGC14_0023820</name>
</gene>
<keyword evidence="1" id="KW-0732">Signal</keyword>
<protein>
    <recommendedName>
        <fullName evidence="2">Outer membrane protein beta-barrel domain-containing protein</fullName>
    </recommendedName>
</protein>
<dbReference type="AlphaFoldDB" id="A0A0F9Z1H1"/>
<sequence>MGISQSQLLLLSSLAILSALNTAEADQNSDSGIYVSGSLGQNWIQSGIPEESTTILKAAVGWQFNPNIGVELSYNDFGEFPGPTPVFSNFDLTGVAVAAIGYLPISESVALFAKAGQVWWSADSSFFFFGRNSGINQTGTLSFSESDTMLGIGASYELTQQLELDLEYNYYKFNFSDYPNFTNKNSAIVLSLKREL</sequence>
<organism evidence="3">
    <name type="scientific">marine sediment metagenome</name>
    <dbReference type="NCBI Taxonomy" id="412755"/>
    <lineage>
        <taxon>unclassified sequences</taxon>
        <taxon>metagenomes</taxon>
        <taxon>ecological metagenomes</taxon>
    </lineage>
</organism>
<dbReference type="InterPro" id="IPR011250">
    <property type="entry name" value="OMP/PagP_B-barrel"/>
</dbReference>
<accession>A0A0F9Z1H1</accession>
<evidence type="ECO:0000313" key="3">
    <source>
        <dbReference type="EMBL" id="KKO10899.1"/>
    </source>
</evidence>
<evidence type="ECO:0000256" key="1">
    <source>
        <dbReference type="ARBA" id="ARBA00022729"/>
    </source>
</evidence>